<feature type="compositionally biased region" description="Polar residues" evidence="1">
    <location>
        <begin position="255"/>
        <end position="268"/>
    </location>
</feature>
<dbReference type="Proteomes" id="UP000070054">
    <property type="component" value="Unassembled WGS sequence"/>
</dbReference>
<dbReference type="SUPFAM" id="SSF57756">
    <property type="entry name" value="Retrovirus zinc finger-like domains"/>
    <property type="match status" value="1"/>
</dbReference>
<organism evidence="2 3">
    <name type="scientific">Colletotrichum nymphaeae SA-01</name>
    <dbReference type="NCBI Taxonomy" id="1460502"/>
    <lineage>
        <taxon>Eukaryota</taxon>
        <taxon>Fungi</taxon>
        <taxon>Dikarya</taxon>
        <taxon>Ascomycota</taxon>
        <taxon>Pezizomycotina</taxon>
        <taxon>Sordariomycetes</taxon>
        <taxon>Hypocreomycetidae</taxon>
        <taxon>Glomerellales</taxon>
        <taxon>Glomerellaceae</taxon>
        <taxon>Colletotrichum</taxon>
        <taxon>Colletotrichum acutatum species complex</taxon>
    </lineage>
</organism>
<dbReference type="AlphaFoldDB" id="A0A135TII6"/>
<dbReference type="GO" id="GO:0008270">
    <property type="term" value="F:zinc ion binding"/>
    <property type="evidence" value="ECO:0007669"/>
    <property type="project" value="InterPro"/>
</dbReference>
<reference evidence="2 3" key="1">
    <citation type="submission" date="2014-02" db="EMBL/GenBank/DDBJ databases">
        <title>The genome sequence of Colletotrichum nymphaeae SA-01.</title>
        <authorList>
            <person name="Baroncelli R."/>
            <person name="Thon M.R."/>
        </authorList>
    </citation>
    <scope>NUCLEOTIDE SEQUENCE [LARGE SCALE GENOMIC DNA]</scope>
    <source>
        <strain evidence="2 3">SA-01</strain>
    </source>
</reference>
<evidence type="ECO:0008006" key="4">
    <source>
        <dbReference type="Google" id="ProtNLM"/>
    </source>
</evidence>
<dbReference type="EMBL" id="JEMN01001104">
    <property type="protein sequence ID" value="KXH47973.1"/>
    <property type="molecule type" value="Genomic_DNA"/>
</dbReference>
<sequence>MPPPVNLPTPAAGDIFTHSGNLQVTNAAANIFVVYNFDAKKADPSPSSLTVDFVMGNVYLIDASLCSYWESNRVFGNLVKGLGLPFEGWFEGNNSIDTVHDDIVCVVDGQLPTCCSIGTIAGNLVTVADLTAPGGKEEMQPPNVTTSYVFGCRLLESHLSFGGGLQRARSAWASMTFAPLRPSSLPAKGLPPLIQDSTSGTSHTVNTSFIDRHDGPVFRKVEQDEKKLRRDVDDLFLQVISGQKSAAAEQGLRQVPSSYTQKTSTGPENQLDGMSDSTCPRLTCANCCRGGHEVKDCIGPVDIDGFIAACPICNVRDHTFTSCSKLNVFKKKTKRNLQFLYLVQYRQNKPPILSVSCWIAIWAAKDCPRIQLPHTKEFARKIGQGLIPNYPDWRTYDYSASSSSQDADNVALLRDPSTEYEHGRPSSLFPGTQGTSIGQGYNIVRAKMQRLGINLLPNAPNPAALQSRRMRKQSKRDHTKTTPLQGDGSRFATGANCTIVQKSLPALPAKPVFTNPAIVNIKQEVID</sequence>
<evidence type="ECO:0000256" key="1">
    <source>
        <dbReference type="SAM" id="MobiDB-lite"/>
    </source>
</evidence>
<gene>
    <name evidence="2" type="ORF">CNYM01_02561</name>
</gene>
<evidence type="ECO:0000313" key="3">
    <source>
        <dbReference type="Proteomes" id="UP000070054"/>
    </source>
</evidence>
<keyword evidence="3" id="KW-1185">Reference proteome</keyword>
<dbReference type="GO" id="GO:0003676">
    <property type="term" value="F:nucleic acid binding"/>
    <property type="evidence" value="ECO:0007669"/>
    <property type="project" value="InterPro"/>
</dbReference>
<feature type="compositionally biased region" description="Basic residues" evidence="1">
    <location>
        <begin position="468"/>
        <end position="478"/>
    </location>
</feature>
<evidence type="ECO:0000313" key="2">
    <source>
        <dbReference type="EMBL" id="KXH47973.1"/>
    </source>
</evidence>
<comment type="caution">
    <text evidence="2">The sequence shown here is derived from an EMBL/GenBank/DDBJ whole genome shotgun (WGS) entry which is preliminary data.</text>
</comment>
<protein>
    <recommendedName>
        <fullName evidence="4">CCHC-type domain-containing protein</fullName>
    </recommendedName>
</protein>
<feature type="region of interest" description="Disordered" evidence="1">
    <location>
        <begin position="248"/>
        <end position="274"/>
    </location>
</feature>
<name>A0A135TII6_9PEZI</name>
<accession>A0A135TII6</accession>
<feature type="region of interest" description="Disordered" evidence="1">
    <location>
        <begin position="457"/>
        <end position="492"/>
    </location>
</feature>
<proteinExistence type="predicted"/>
<dbReference type="InterPro" id="IPR036875">
    <property type="entry name" value="Znf_CCHC_sf"/>
</dbReference>
<dbReference type="OrthoDB" id="4777753at2759"/>